<dbReference type="Proteomes" id="UP000051845">
    <property type="component" value="Unassembled WGS sequence"/>
</dbReference>
<keyword evidence="4" id="KW-0804">Transcription</keyword>
<dbReference type="SUPFAM" id="SSF46785">
    <property type="entry name" value="Winged helix' DNA-binding domain"/>
    <property type="match status" value="1"/>
</dbReference>
<sequence length="303" mass="33895">MNIQQMRYVLAVADNGSFHSAAKALFISQPTLSNSIQKLETELQVQLFKRTRQGTFLTTSGAAFVNQARKIVTDTENLQHSFTNKPVATRYFSVSARHYDGIGTAMCRVMERYPNYQYLRAYESTIAKIIQDTAQGKSEIGVVFLNDVNQAHIISALGQNNLIYDTLGNFQSQILIRQEHPLSRKPVIEKRDLSQYPQIRFTQDATYSEFTDDPFVLPGSGPIIAINDRATMTNIINQTDAYTVGSGILETPQKSGLIARALNDVPKNQIVVLRQATHELTEVAQYFISELKVCLAANLVDVN</sequence>
<evidence type="ECO:0000313" key="6">
    <source>
        <dbReference type="EMBL" id="KRM74439.1"/>
    </source>
</evidence>
<dbReference type="Gene3D" id="3.40.190.290">
    <property type="match status" value="1"/>
</dbReference>
<evidence type="ECO:0000256" key="2">
    <source>
        <dbReference type="ARBA" id="ARBA00023015"/>
    </source>
</evidence>
<accession>A0A0R2B5K1</accession>
<feature type="domain" description="HTH lysR-type" evidence="5">
    <location>
        <begin position="1"/>
        <end position="58"/>
    </location>
</feature>
<organism evidence="6 7">
    <name type="scientific">Secundilactobacillus collinoides DSM 20515 = JCM 1123</name>
    <dbReference type="NCBI Taxonomy" id="1423733"/>
    <lineage>
        <taxon>Bacteria</taxon>
        <taxon>Bacillati</taxon>
        <taxon>Bacillota</taxon>
        <taxon>Bacilli</taxon>
        <taxon>Lactobacillales</taxon>
        <taxon>Lactobacillaceae</taxon>
        <taxon>Secundilactobacillus</taxon>
    </lineage>
</organism>
<protein>
    <submittedName>
        <fullName evidence="6">LysR family transcriptional regulator</fullName>
    </submittedName>
</protein>
<dbReference type="PANTHER" id="PTHR30346:SF0">
    <property type="entry name" value="HCA OPERON TRANSCRIPTIONAL ACTIVATOR HCAR"/>
    <property type="match status" value="1"/>
</dbReference>
<dbReference type="PATRIC" id="fig|1423733.4.peg.218"/>
<evidence type="ECO:0000259" key="5">
    <source>
        <dbReference type="PROSITE" id="PS50931"/>
    </source>
</evidence>
<dbReference type="GO" id="GO:0032993">
    <property type="term" value="C:protein-DNA complex"/>
    <property type="evidence" value="ECO:0007669"/>
    <property type="project" value="TreeGrafter"/>
</dbReference>
<dbReference type="InterPro" id="IPR036388">
    <property type="entry name" value="WH-like_DNA-bd_sf"/>
</dbReference>
<dbReference type="PRINTS" id="PR00039">
    <property type="entry name" value="HTHLYSR"/>
</dbReference>
<gene>
    <name evidence="6" type="ORF">FC82_GL000200</name>
</gene>
<dbReference type="CDD" id="cd05466">
    <property type="entry name" value="PBP2_LTTR_substrate"/>
    <property type="match status" value="1"/>
</dbReference>
<name>A0A0R2B5K1_SECCO</name>
<dbReference type="PANTHER" id="PTHR30346">
    <property type="entry name" value="TRANSCRIPTIONAL DUAL REGULATOR HCAR-RELATED"/>
    <property type="match status" value="1"/>
</dbReference>
<dbReference type="GO" id="GO:0003677">
    <property type="term" value="F:DNA binding"/>
    <property type="evidence" value="ECO:0007669"/>
    <property type="project" value="UniProtKB-KW"/>
</dbReference>
<evidence type="ECO:0000256" key="1">
    <source>
        <dbReference type="ARBA" id="ARBA00009437"/>
    </source>
</evidence>
<evidence type="ECO:0000256" key="3">
    <source>
        <dbReference type="ARBA" id="ARBA00023125"/>
    </source>
</evidence>
<proteinExistence type="inferred from homology"/>
<dbReference type="GO" id="GO:0003700">
    <property type="term" value="F:DNA-binding transcription factor activity"/>
    <property type="evidence" value="ECO:0007669"/>
    <property type="project" value="InterPro"/>
</dbReference>
<dbReference type="SUPFAM" id="SSF53850">
    <property type="entry name" value="Periplasmic binding protein-like II"/>
    <property type="match status" value="1"/>
</dbReference>
<dbReference type="PROSITE" id="PS50931">
    <property type="entry name" value="HTH_LYSR"/>
    <property type="match status" value="1"/>
</dbReference>
<comment type="similarity">
    <text evidence="1">Belongs to the LysR transcriptional regulatory family.</text>
</comment>
<evidence type="ECO:0000313" key="7">
    <source>
        <dbReference type="Proteomes" id="UP000051845"/>
    </source>
</evidence>
<reference evidence="6 7" key="1">
    <citation type="journal article" date="2015" name="Genome Announc.">
        <title>Expanding the biotechnology potential of lactobacilli through comparative genomics of 213 strains and associated genera.</title>
        <authorList>
            <person name="Sun Z."/>
            <person name="Harris H.M."/>
            <person name="McCann A."/>
            <person name="Guo C."/>
            <person name="Argimon S."/>
            <person name="Zhang W."/>
            <person name="Yang X."/>
            <person name="Jeffery I.B."/>
            <person name="Cooney J.C."/>
            <person name="Kagawa T.F."/>
            <person name="Liu W."/>
            <person name="Song Y."/>
            <person name="Salvetti E."/>
            <person name="Wrobel A."/>
            <person name="Rasinkangas P."/>
            <person name="Parkhill J."/>
            <person name="Rea M.C."/>
            <person name="O'Sullivan O."/>
            <person name="Ritari J."/>
            <person name="Douillard F.P."/>
            <person name="Paul Ross R."/>
            <person name="Yang R."/>
            <person name="Briner A.E."/>
            <person name="Felis G.E."/>
            <person name="de Vos W.M."/>
            <person name="Barrangou R."/>
            <person name="Klaenhammer T.R."/>
            <person name="Caufield P.W."/>
            <person name="Cui Y."/>
            <person name="Zhang H."/>
            <person name="O'Toole P.W."/>
        </authorList>
    </citation>
    <scope>NUCLEOTIDE SEQUENCE [LARGE SCALE GENOMIC DNA]</scope>
    <source>
        <strain evidence="6 7">DSM 20515</strain>
    </source>
</reference>
<comment type="caution">
    <text evidence="6">The sequence shown here is derived from an EMBL/GenBank/DDBJ whole genome shotgun (WGS) entry which is preliminary data.</text>
</comment>
<dbReference type="InterPro" id="IPR036390">
    <property type="entry name" value="WH_DNA-bd_sf"/>
</dbReference>
<keyword evidence="3" id="KW-0238">DNA-binding</keyword>
<dbReference type="Gene3D" id="1.10.10.10">
    <property type="entry name" value="Winged helix-like DNA-binding domain superfamily/Winged helix DNA-binding domain"/>
    <property type="match status" value="1"/>
</dbReference>
<dbReference type="FunFam" id="1.10.10.10:FF:000001">
    <property type="entry name" value="LysR family transcriptional regulator"/>
    <property type="match status" value="1"/>
</dbReference>
<evidence type="ECO:0000256" key="4">
    <source>
        <dbReference type="ARBA" id="ARBA00023163"/>
    </source>
</evidence>
<dbReference type="AlphaFoldDB" id="A0A0R2B5K1"/>
<dbReference type="InterPro" id="IPR000847">
    <property type="entry name" value="LysR_HTH_N"/>
</dbReference>
<dbReference type="Pfam" id="PF00126">
    <property type="entry name" value="HTH_1"/>
    <property type="match status" value="1"/>
</dbReference>
<dbReference type="EMBL" id="AYYR01000082">
    <property type="protein sequence ID" value="KRM74439.1"/>
    <property type="molecule type" value="Genomic_DNA"/>
</dbReference>
<dbReference type="Pfam" id="PF03466">
    <property type="entry name" value="LysR_substrate"/>
    <property type="match status" value="1"/>
</dbReference>
<dbReference type="RefSeq" id="WP_056997228.1">
    <property type="nucleotide sequence ID" value="NZ_AYYR01000082.1"/>
</dbReference>
<keyword evidence="2" id="KW-0805">Transcription regulation</keyword>
<dbReference type="STRING" id="33960.TY91_00120"/>
<dbReference type="InterPro" id="IPR005119">
    <property type="entry name" value="LysR_subst-bd"/>
</dbReference>